<sequence length="413" mass="45961">MPITLKENDVGVNLEIAAPPGWTFGAGDTIIGNVVRRQPIVAPEATVRLELVGRVKTKITVKRGNNNRSVYRGRWDLLGVTSQTLFRGPLHLPEGSDGSLTWPFEVPIPSSPASSVLLGHEQQESFLPLNQESIAYQPLPGSFFSSRVGWNHTSEGFVEYYLQAELRFNRGGSYDTLNATTPIILRQPPAPLLLDYDILHRQLPKSVKSQRLLPGMEDADLSFKQKTQKLFGSSKVPEFHFIVDVTFPRRIQFENPVPIPFIIGIRPDLERTSDSIQDVTQTIQLNWLRMKIKSTTMVTAPGNFSSSPHYDDQSCDYHLGLERLFSKLEHPVAFTTGKGNEPVNIGDMLQLVLRPDGLYAQGARLAPVSGIQPDFVTYNIRRSNALSWEISLTVAGELLTMKGSTELQLLTAS</sequence>
<proteinExistence type="predicted"/>
<accession>A0ACC3B352</accession>
<reference evidence="1 2" key="1">
    <citation type="journal article" date="2023" name="ACS Omega">
        <title>Identification of the Neoaspergillic Acid Biosynthesis Gene Cluster by Establishing an In Vitro CRISPR-Ribonucleoprotein Genetic System in Aspergillus melleus.</title>
        <authorList>
            <person name="Yuan B."/>
            <person name="Grau M.F."/>
            <person name="Murata R.M."/>
            <person name="Torok T."/>
            <person name="Venkateswaran K."/>
            <person name="Stajich J.E."/>
            <person name="Wang C.C.C."/>
        </authorList>
    </citation>
    <scope>NUCLEOTIDE SEQUENCE [LARGE SCALE GENOMIC DNA]</scope>
    <source>
        <strain evidence="1 2">IMV 1140</strain>
    </source>
</reference>
<evidence type="ECO:0000313" key="1">
    <source>
        <dbReference type="EMBL" id="KAK1144837.1"/>
    </source>
</evidence>
<gene>
    <name evidence="1" type="ORF">N8T08_004850</name>
</gene>
<organism evidence="1 2">
    <name type="scientific">Aspergillus melleus</name>
    <dbReference type="NCBI Taxonomy" id="138277"/>
    <lineage>
        <taxon>Eukaryota</taxon>
        <taxon>Fungi</taxon>
        <taxon>Dikarya</taxon>
        <taxon>Ascomycota</taxon>
        <taxon>Pezizomycotina</taxon>
        <taxon>Eurotiomycetes</taxon>
        <taxon>Eurotiomycetidae</taxon>
        <taxon>Eurotiales</taxon>
        <taxon>Aspergillaceae</taxon>
        <taxon>Aspergillus</taxon>
        <taxon>Aspergillus subgen. Circumdati</taxon>
    </lineage>
</organism>
<dbReference type="EMBL" id="JAOPJF010000028">
    <property type="protein sequence ID" value="KAK1144837.1"/>
    <property type="molecule type" value="Genomic_DNA"/>
</dbReference>
<evidence type="ECO:0000313" key="2">
    <source>
        <dbReference type="Proteomes" id="UP001177260"/>
    </source>
</evidence>
<protein>
    <submittedName>
        <fullName evidence="1">Uncharacterized protein</fullName>
    </submittedName>
</protein>
<dbReference type="Proteomes" id="UP001177260">
    <property type="component" value="Unassembled WGS sequence"/>
</dbReference>
<keyword evidence="2" id="KW-1185">Reference proteome</keyword>
<name>A0ACC3B352_9EURO</name>
<comment type="caution">
    <text evidence="1">The sequence shown here is derived from an EMBL/GenBank/DDBJ whole genome shotgun (WGS) entry which is preliminary data.</text>
</comment>